<dbReference type="AlphaFoldDB" id="A0A2N7WCZ6"/>
<dbReference type="RefSeq" id="WP_102634764.1">
    <property type="nucleotide sequence ID" value="NZ_CADIJZ010000069.1"/>
</dbReference>
<name>A0A2N7WCZ6_9BURK</name>
<evidence type="ECO:0000313" key="4">
    <source>
        <dbReference type="Proteomes" id="UP000494205"/>
    </source>
</evidence>
<proteinExistence type="predicted"/>
<dbReference type="Proteomes" id="UP000494205">
    <property type="component" value="Unassembled WGS sequence"/>
</dbReference>
<evidence type="ECO:0000313" key="2">
    <source>
        <dbReference type="EMBL" id="PMS27299.1"/>
    </source>
</evidence>
<reference evidence="1 4" key="2">
    <citation type="submission" date="2020-04" db="EMBL/GenBank/DDBJ databases">
        <authorList>
            <person name="De Canck E."/>
        </authorList>
    </citation>
    <scope>NUCLEOTIDE SEQUENCE [LARGE SCALE GENOMIC DNA]</scope>
    <source>
        <strain evidence="1 4">LMG 27174</strain>
    </source>
</reference>
<sequence length="84" mass="8610">MSGAAPFGPDNVVRDGGRPVSMVTLTKQAAKEIRVAAPELIRLAIAKALAGDSAALVALLGLMHNQAPQVAKRKTPAPLIGSKD</sequence>
<accession>A0A2N7WCZ6</accession>
<protein>
    <submittedName>
        <fullName evidence="1">Uncharacterized protein</fullName>
    </submittedName>
</protein>
<keyword evidence="3" id="KW-1185">Reference proteome</keyword>
<reference evidence="2 3" key="1">
    <citation type="submission" date="2018-01" db="EMBL/GenBank/DDBJ databases">
        <title>Whole genome analyses suggest that Burkholderia sensu lato contains two further novel genera in the rhizoxinica-symbiotica group Mycetohabitans gen. nov., and Trinickia gen. nov.: implications for the evolution of diazotrophy and nodulation in the Burkholderiaceae.</title>
        <authorList>
            <person name="Estrada-de los Santos P."/>
            <person name="Palmer M."/>
            <person name="Chavez-Ramirez B."/>
            <person name="Beukes C."/>
            <person name="Steenkamp E.T."/>
            <person name="Hirsch A.M."/>
            <person name="Manyaka P."/>
            <person name="Maluk M."/>
            <person name="Lafos M."/>
            <person name="Crook M."/>
            <person name="Gross E."/>
            <person name="Simon M.F."/>
            <person name="Bueno dos Reis Junior F."/>
            <person name="Poole P.S."/>
            <person name="Venter S.N."/>
            <person name="James E.K."/>
        </authorList>
    </citation>
    <scope>NUCLEOTIDE SEQUENCE [LARGE SCALE GENOMIC DNA]</scope>
    <source>
        <strain evidence="2 3">WSM 3937</strain>
    </source>
</reference>
<gene>
    <name evidence="2" type="ORF">C0Z16_25065</name>
    <name evidence="1" type="ORF">LMG27174_07141</name>
</gene>
<dbReference type="Proteomes" id="UP000235659">
    <property type="component" value="Unassembled WGS sequence"/>
</dbReference>
<evidence type="ECO:0000313" key="3">
    <source>
        <dbReference type="Proteomes" id="UP000235659"/>
    </source>
</evidence>
<evidence type="ECO:0000313" key="1">
    <source>
        <dbReference type="EMBL" id="CAB3744255.1"/>
    </source>
</evidence>
<dbReference type="EMBL" id="PNXY01000021">
    <property type="protein sequence ID" value="PMS27299.1"/>
    <property type="molecule type" value="Genomic_DNA"/>
</dbReference>
<organism evidence="1 4">
    <name type="scientific">Paraburkholderia rhynchosiae</name>
    <dbReference type="NCBI Taxonomy" id="487049"/>
    <lineage>
        <taxon>Bacteria</taxon>
        <taxon>Pseudomonadati</taxon>
        <taxon>Pseudomonadota</taxon>
        <taxon>Betaproteobacteria</taxon>
        <taxon>Burkholderiales</taxon>
        <taxon>Burkholderiaceae</taxon>
        <taxon>Paraburkholderia</taxon>
    </lineage>
</organism>
<dbReference type="EMBL" id="CADIJZ010000069">
    <property type="protein sequence ID" value="CAB3744255.1"/>
    <property type="molecule type" value="Genomic_DNA"/>
</dbReference>